<evidence type="ECO:0000313" key="2">
    <source>
        <dbReference type="EMBL" id="KTD81874.1"/>
    </source>
</evidence>
<evidence type="ECO:0000256" key="1">
    <source>
        <dbReference type="SAM" id="Phobius"/>
    </source>
</evidence>
<organism evidence="2 3">
    <name type="scientific">Legionella worsleiensis</name>
    <dbReference type="NCBI Taxonomy" id="45076"/>
    <lineage>
        <taxon>Bacteria</taxon>
        <taxon>Pseudomonadati</taxon>
        <taxon>Pseudomonadota</taxon>
        <taxon>Gammaproteobacteria</taxon>
        <taxon>Legionellales</taxon>
        <taxon>Legionellaceae</taxon>
        <taxon>Legionella</taxon>
    </lineage>
</organism>
<keyword evidence="1" id="KW-0472">Membrane</keyword>
<dbReference type="PATRIC" id="fig|45076.6.peg.189"/>
<keyword evidence="1" id="KW-0812">Transmembrane</keyword>
<feature type="transmembrane region" description="Helical" evidence="1">
    <location>
        <begin position="36"/>
        <end position="57"/>
    </location>
</feature>
<comment type="caution">
    <text evidence="2">The sequence shown here is derived from an EMBL/GenBank/DDBJ whole genome shotgun (WGS) entry which is preliminary data.</text>
</comment>
<name>A0A0W1AKP3_9GAMM</name>
<dbReference type="Proteomes" id="UP000054662">
    <property type="component" value="Unassembled WGS sequence"/>
</dbReference>
<evidence type="ECO:0000313" key="3">
    <source>
        <dbReference type="Proteomes" id="UP000054662"/>
    </source>
</evidence>
<protein>
    <submittedName>
        <fullName evidence="2">Uncharacterized protein</fullName>
    </submittedName>
</protein>
<dbReference type="EMBL" id="LNZC01000002">
    <property type="protein sequence ID" value="KTD81874.1"/>
    <property type="molecule type" value="Genomic_DNA"/>
</dbReference>
<reference evidence="2 3" key="1">
    <citation type="submission" date="2015-11" db="EMBL/GenBank/DDBJ databases">
        <title>Genomic analysis of 38 Legionella species identifies large and diverse effector repertoires.</title>
        <authorList>
            <person name="Burstein D."/>
            <person name="Amaro F."/>
            <person name="Zusman T."/>
            <person name="Lifshitz Z."/>
            <person name="Cohen O."/>
            <person name="Gilbert J.A."/>
            <person name="Pupko T."/>
            <person name="Shuman H.A."/>
            <person name="Segal G."/>
        </authorList>
    </citation>
    <scope>NUCLEOTIDE SEQUENCE [LARGE SCALE GENOMIC DNA]</scope>
    <source>
        <strain evidence="2 3">ATCC 49508</strain>
    </source>
</reference>
<dbReference type="STRING" id="45076.Lwor_0177"/>
<keyword evidence="1" id="KW-1133">Transmembrane helix</keyword>
<accession>A0A0W1AKP3</accession>
<proteinExistence type="predicted"/>
<keyword evidence="3" id="KW-1185">Reference proteome</keyword>
<dbReference type="RefSeq" id="WP_058491867.1">
    <property type="nucleotide sequence ID" value="NZ_CBCRUR010000002.1"/>
</dbReference>
<gene>
    <name evidence="2" type="ORF">Lwor_0177</name>
</gene>
<sequence length="279" mass="32120">MKITFDIDSNFKFHLNEALYWMNKALKGNDPDKYKYTLLFSAFCIELGLVAAALNIWGREEIFKKDKTIPYWELEKKWEGRLEEIIIKSFSGLEVWDTEENTPRSSVTIDKDVLKKTLRKGVINQRNKLVHSEGEFDTSQLVKDATTSLLLVNIMLPDNLKFDHSLSENNIEFILNNNIFANIMSHLIKEFVIFTESEGGVELSTIDTSDLRECSQCGNDSLLILELDKLAYLCQLCLEHGYLGHCIQCDNLILPSNVHKWDDNGTTHICDYCFDDFGK</sequence>
<dbReference type="AlphaFoldDB" id="A0A0W1AKP3"/>